<reference evidence="3" key="2">
    <citation type="submission" date="2020-09" db="EMBL/GenBank/DDBJ databases">
        <authorList>
            <person name="Sun Q."/>
            <person name="Ohkuma M."/>
        </authorList>
    </citation>
    <scope>NUCLEOTIDE SEQUENCE</scope>
    <source>
        <strain evidence="3">JCM 4637</strain>
    </source>
</reference>
<feature type="signal peptide" evidence="1">
    <location>
        <begin position="1"/>
        <end position="29"/>
    </location>
</feature>
<dbReference type="Proteomes" id="UP000638353">
    <property type="component" value="Unassembled WGS sequence"/>
</dbReference>
<evidence type="ECO:0000256" key="1">
    <source>
        <dbReference type="SAM" id="SignalP"/>
    </source>
</evidence>
<evidence type="ECO:0000259" key="2">
    <source>
        <dbReference type="Pfam" id="PF13349"/>
    </source>
</evidence>
<dbReference type="RefSeq" id="WP_189821956.1">
    <property type="nucleotide sequence ID" value="NZ_BMVC01000013.1"/>
</dbReference>
<feature type="domain" description="DUF4097" evidence="2">
    <location>
        <begin position="119"/>
        <end position="248"/>
    </location>
</feature>
<reference evidence="3" key="1">
    <citation type="journal article" date="2014" name="Int. J. Syst. Evol. Microbiol.">
        <title>Complete genome sequence of Corynebacterium casei LMG S-19264T (=DSM 44701T), isolated from a smear-ripened cheese.</title>
        <authorList>
            <consortium name="US DOE Joint Genome Institute (JGI-PGF)"/>
            <person name="Walter F."/>
            <person name="Albersmeier A."/>
            <person name="Kalinowski J."/>
            <person name="Ruckert C."/>
        </authorList>
    </citation>
    <scope>NUCLEOTIDE SEQUENCE</scope>
    <source>
        <strain evidence="3">JCM 4637</strain>
    </source>
</reference>
<evidence type="ECO:0000313" key="4">
    <source>
        <dbReference type="Proteomes" id="UP000638353"/>
    </source>
</evidence>
<name>A0A919CCX2_9ACTN</name>
<accession>A0A919CCX2</accession>
<dbReference type="PROSITE" id="PS51257">
    <property type="entry name" value="PROKAR_LIPOPROTEIN"/>
    <property type="match status" value="1"/>
</dbReference>
<protein>
    <recommendedName>
        <fullName evidence="2">DUF4097 domain-containing protein</fullName>
    </recommendedName>
</protein>
<comment type="caution">
    <text evidence="3">The sequence shown here is derived from an EMBL/GenBank/DDBJ whole genome shotgun (WGS) entry which is preliminary data.</text>
</comment>
<dbReference type="Pfam" id="PF13349">
    <property type="entry name" value="DUF4097"/>
    <property type="match status" value="1"/>
</dbReference>
<feature type="chain" id="PRO_5037116291" description="DUF4097 domain-containing protein" evidence="1">
    <location>
        <begin position="30"/>
        <end position="252"/>
    </location>
</feature>
<evidence type="ECO:0000313" key="3">
    <source>
        <dbReference type="EMBL" id="GHD07162.1"/>
    </source>
</evidence>
<dbReference type="EMBL" id="BMVC01000013">
    <property type="protein sequence ID" value="GHD07162.1"/>
    <property type="molecule type" value="Genomic_DNA"/>
</dbReference>
<dbReference type="AlphaFoldDB" id="A0A919CCX2"/>
<dbReference type="InterPro" id="IPR025164">
    <property type="entry name" value="Toastrack_DUF4097"/>
</dbReference>
<sequence>MAATTRTLLALGGAALVALAVTGCGSADASDAPVEKKSFAFSGKALTISADNSLLTLVPADVKQIEVERQVDGWVMFGSGPDPVWELTGDTLKLKVECTGISAECSARHSVKIPRGTAVTVDNDNGRVEATGFTTDLKVKSDNGEIDLKNMSGKLDLESDNGWISGADISAKNVTAKSDNGEVKLAFTAVPDLVDGRSNNGAVRLTLPKAAYQVDARSNNGHVRADVEKADNSTHVVKARSDNGEVTLQSAN</sequence>
<keyword evidence="1" id="KW-0732">Signal</keyword>
<organism evidence="3 4">
    <name type="scientific">Streptomyces finlayi</name>
    <dbReference type="NCBI Taxonomy" id="67296"/>
    <lineage>
        <taxon>Bacteria</taxon>
        <taxon>Bacillati</taxon>
        <taxon>Actinomycetota</taxon>
        <taxon>Actinomycetes</taxon>
        <taxon>Kitasatosporales</taxon>
        <taxon>Streptomycetaceae</taxon>
        <taxon>Streptomyces</taxon>
    </lineage>
</organism>
<proteinExistence type="predicted"/>
<gene>
    <name evidence="3" type="ORF">GCM10010334_59430</name>
</gene>